<evidence type="ECO:0000256" key="3">
    <source>
        <dbReference type="ARBA" id="ARBA00022692"/>
    </source>
</evidence>
<feature type="transmembrane region" description="Helical" evidence="6">
    <location>
        <begin position="159"/>
        <end position="181"/>
    </location>
</feature>
<dbReference type="InterPro" id="IPR017039">
    <property type="entry name" value="Virul_fac_BrkB"/>
</dbReference>
<organism evidence="7 8">
    <name type="scientific">Cyclobacterium qasimii</name>
    <dbReference type="NCBI Taxonomy" id="1350429"/>
    <lineage>
        <taxon>Bacteria</taxon>
        <taxon>Pseudomonadati</taxon>
        <taxon>Bacteroidota</taxon>
        <taxon>Cytophagia</taxon>
        <taxon>Cytophagales</taxon>
        <taxon>Cyclobacteriaceae</taxon>
        <taxon>Cyclobacterium</taxon>
    </lineage>
</organism>
<feature type="transmembrane region" description="Helical" evidence="6">
    <location>
        <begin position="236"/>
        <end position="259"/>
    </location>
</feature>
<gene>
    <name evidence="7" type="primary">yfkH</name>
    <name evidence="7" type="ORF">CQA01_27180</name>
</gene>
<evidence type="ECO:0000256" key="6">
    <source>
        <dbReference type="SAM" id="Phobius"/>
    </source>
</evidence>
<dbReference type="PANTHER" id="PTHR30213">
    <property type="entry name" value="INNER MEMBRANE PROTEIN YHJD"/>
    <property type="match status" value="1"/>
</dbReference>
<evidence type="ECO:0000256" key="4">
    <source>
        <dbReference type="ARBA" id="ARBA00022989"/>
    </source>
</evidence>
<comment type="caution">
    <text evidence="7">The sequence shown here is derived from an EMBL/GenBank/DDBJ whole genome shotgun (WGS) entry which is preliminary data.</text>
</comment>
<keyword evidence="8" id="KW-1185">Reference proteome</keyword>
<keyword evidence="3 6" id="KW-0812">Transmembrane</keyword>
<feature type="transmembrane region" description="Helical" evidence="6">
    <location>
        <begin position="201"/>
        <end position="224"/>
    </location>
</feature>
<protein>
    <submittedName>
        <fullName evidence="7">Uncharacterized protein</fullName>
    </submittedName>
</protein>
<dbReference type="GO" id="GO:0005886">
    <property type="term" value="C:plasma membrane"/>
    <property type="evidence" value="ECO:0007669"/>
    <property type="project" value="UniProtKB-SubCell"/>
</dbReference>
<dbReference type="AlphaFoldDB" id="A0A512CDA3"/>
<evidence type="ECO:0000313" key="7">
    <source>
        <dbReference type="EMBL" id="GEO22184.1"/>
    </source>
</evidence>
<evidence type="ECO:0000256" key="2">
    <source>
        <dbReference type="ARBA" id="ARBA00022475"/>
    </source>
</evidence>
<evidence type="ECO:0000313" key="8">
    <source>
        <dbReference type="Proteomes" id="UP000321301"/>
    </source>
</evidence>
<feature type="transmembrane region" description="Helical" evidence="6">
    <location>
        <begin position="271"/>
        <end position="293"/>
    </location>
</feature>
<keyword evidence="2" id="KW-1003">Cell membrane</keyword>
<name>A0A512CDA3_9BACT</name>
<dbReference type="PANTHER" id="PTHR30213:SF0">
    <property type="entry name" value="UPF0761 MEMBRANE PROTEIN YIHY"/>
    <property type="match status" value="1"/>
</dbReference>
<sequence>MKARLDILLKRLSNKALLLKPIHFGNPEQNLYDVGKIFLHHLQKDDVFERASAMAFSFTVALFPMLLFLLNMIPFIQFFLHDVTTANILIFVSDVLPESIYNEAAPTIMDIISKPRQGMLSLGFVFALYLSTNGVISMMNAFNAVYRTRENRGFFQTRLISVSIVLVLILSVCGAVLIMILGSELLYKISEFEFISSNISYYLLAFFRFFVLLMLFTITNAYIFRFAPAVSKKWKFFSTGSVVSGLLITLGFFIFSYYLTNFASYNKLYGSIGTMLALMLWLWITSIIVLVGYEINVSLQKALNNKAHKKSSPSLSKI</sequence>
<reference evidence="7 8" key="1">
    <citation type="submission" date="2019-07" db="EMBL/GenBank/DDBJ databases">
        <title>Whole genome shotgun sequence of Cyclobacterium qasimii NBRC 106168.</title>
        <authorList>
            <person name="Hosoyama A."/>
            <person name="Uohara A."/>
            <person name="Ohji S."/>
            <person name="Ichikawa N."/>
        </authorList>
    </citation>
    <scope>NUCLEOTIDE SEQUENCE [LARGE SCALE GENOMIC DNA]</scope>
    <source>
        <strain evidence="7 8">NBRC 106168</strain>
    </source>
</reference>
<accession>A0A512CDA3</accession>
<dbReference type="EMBL" id="BJYV01000013">
    <property type="protein sequence ID" value="GEO22184.1"/>
    <property type="molecule type" value="Genomic_DNA"/>
</dbReference>
<feature type="transmembrane region" description="Helical" evidence="6">
    <location>
        <begin position="119"/>
        <end position="138"/>
    </location>
</feature>
<evidence type="ECO:0000256" key="1">
    <source>
        <dbReference type="ARBA" id="ARBA00004651"/>
    </source>
</evidence>
<dbReference type="PIRSF" id="PIRSF035875">
    <property type="entry name" value="RNase_BN"/>
    <property type="match status" value="1"/>
</dbReference>
<dbReference type="RefSeq" id="WP_020891353.1">
    <property type="nucleotide sequence ID" value="NZ_BJYV01000013.1"/>
</dbReference>
<keyword evidence="5 6" id="KW-0472">Membrane</keyword>
<proteinExistence type="predicted"/>
<dbReference type="NCBIfam" id="TIGR00765">
    <property type="entry name" value="yihY_not_rbn"/>
    <property type="match status" value="1"/>
</dbReference>
<keyword evidence="4 6" id="KW-1133">Transmembrane helix</keyword>
<dbReference type="Pfam" id="PF03631">
    <property type="entry name" value="Virul_fac_BrkB"/>
    <property type="match status" value="1"/>
</dbReference>
<feature type="transmembrane region" description="Helical" evidence="6">
    <location>
        <begin position="53"/>
        <end position="80"/>
    </location>
</feature>
<evidence type="ECO:0000256" key="5">
    <source>
        <dbReference type="ARBA" id="ARBA00023136"/>
    </source>
</evidence>
<comment type="subcellular location">
    <subcellularLocation>
        <location evidence="1">Cell membrane</location>
        <topology evidence="1">Multi-pass membrane protein</topology>
    </subcellularLocation>
</comment>
<dbReference type="Proteomes" id="UP000321301">
    <property type="component" value="Unassembled WGS sequence"/>
</dbReference>